<dbReference type="AlphaFoldDB" id="A0AAJ0HBT5"/>
<evidence type="ECO:0000313" key="2">
    <source>
        <dbReference type="EMBL" id="KAK3346631.1"/>
    </source>
</evidence>
<evidence type="ECO:0000256" key="1">
    <source>
        <dbReference type="SAM" id="MobiDB-lite"/>
    </source>
</evidence>
<feature type="compositionally biased region" description="Low complexity" evidence="1">
    <location>
        <begin position="26"/>
        <end position="35"/>
    </location>
</feature>
<proteinExistence type="predicted"/>
<dbReference type="EMBL" id="JAUIQD010000006">
    <property type="protein sequence ID" value="KAK3346631.1"/>
    <property type="molecule type" value="Genomic_DNA"/>
</dbReference>
<feature type="compositionally biased region" description="Basic and acidic residues" evidence="1">
    <location>
        <begin position="77"/>
        <end position="86"/>
    </location>
</feature>
<feature type="compositionally biased region" description="Basic and acidic residues" evidence="1">
    <location>
        <begin position="97"/>
        <end position="108"/>
    </location>
</feature>
<name>A0AAJ0HBT5_9PEZI</name>
<comment type="caution">
    <text evidence="2">The sequence shown here is derived from an EMBL/GenBank/DDBJ whole genome shotgun (WGS) entry which is preliminary data.</text>
</comment>
<feature type="region of interest" description="Disordered" evidence="1">
    <location>
        <begin position="26"/>
        <end position="124"/>
    </location>
</feature>
<protein>
    <submittedName>
        <fullName evidence="2">Uncharacterized protein</fullName>
    </submittedName>
</protein>
<organism evidence="2 3">
    <name type="scientific">Lasiosphaeria hispida</name>
    <dbReference type="NCBI Taxonomy" id="260671"/>
    <lineage>
        <taxon>Eukaryota</taxon>
        <taxon>Fungi</taxon>
        <taxon>Dikarya</taxon>
        <taxon>Ascomycota</taxon>
        <taxon>Pezizomycotina</taxon>
        <taxon>Sordariomycetes</taxon>
        <taxon>Sordariomycetidae</taxon>
        <taxon>Sordariales</taxon>
        <taxon>Lasiosphaeriaceae</taxon>
        <taxon>Lasiosphaeria</taxon>
    </lineage>
</organism>
<keyword evidence="3" id="KW-1185">Reference proteome</keyword>
<sequence>MTSQDSGDEWVDLGDDSLSVISFSDSDFESSAAPPTRRKTGHVAPCARLASNNPGPVPSLSATARPADISHTGKAASVEREERKAVELMVRSIAARKPAEKKPKKDSPETTQSCDMPRPDAKRRHVERLANVQPDMADDVPPGYEVDLFRRAREAGILENMLRVASTKRRAARWFHGGLYDAGIEQLYRNLQACHSVLFETAEKCSRVRELQDQCHRLSAITFKLEPLISDYAELPPTKQRFLPIHPYLQYWLTGVRIDARALQEEMKRLVDTAWGYRGDLQEPVLKGSLEPSCRSAGIKAHWKALQGYEKNMAKFLPVLQDDYHIFQTKVHHLGPPQKHCTLGPSSSAPSPAEHVWGPEHVVHRSLLLRELRRESYALQDALHQALLAVECPAGPASVDFPTPPVPGELATARGLWYLHHRLRKLAAAVSCTLTEKFPKGPANPGSTSNGPVTYAEILAVAPADISAYTSGLHCVLFCASQAVVEQVWVNDAIFKGMSFNRKRRCEDAELRGPWLRYGRVEESKMVNMSYILDGLERLFMPRGA</sequence>
<reference evidence="2" key="2">
    <citation type="submission" date="2023-06" db="EMBL/GenBank/DDBJ databases">
        <authorList>
            <consortium name="Lawrence Berkeley National Laboratory"/>
            <person name="Haridas S."/>
            <person name="Hensen N."/>
            <person name="Bonometti L."/>
            <person name="Westerberg I."/>
            <person name="Brannstrom I.O."/>
            <person name="Guillou S."/>
            <person name="Cros-Aarteil S."/>
            <person name="Calhoun S."/>
            <person name="Kuo A."/>
            <person name="Mondo S."/>
            <person name="Pangilinan J."/>
            <person name="Riley R."/>
            <person name="Labutti K."/>
            <person name="Andreopoulos B."/>
            <person name="Lipzen A."/>
            <person name="Chen C."/>
            <person name="Yanf M."/>
            <person name="Daum C."/>
            <person name="Ng V."/>
            <person name="Clum A."/>
            <person name="Steindorff A."/>
            <person name="Ohm R."/>
            <person name="Martin F."/>
            <person name="Silar P."/>
            <person name="Natvig D."/>
            <person name="Lalanne C."/>
            <person name="Gautier V."/>
            <person name="Ament-Velasquez S.L."/>
            <person name="Kruys A."/>
            <person name="Hutchinson M.I."/>
            <person name="Powell A.J."/>
            <person name="Barry K."/>
            <person name="Miller A.N."/>
            <person name="Grigoriev I.V."/>
            <person name="Debuchy R."/>
            <person name="Gladieux P."/>
            <person name="Thoren M.H."/>
            <person name="Johannesson H."/>
        </authorList>
    </citation>
    <scope>NUCLEOTIDE SEQUENCE</scope>
    <source>
        <strain evidence="2">CBS 955.72</strain>
    </source>
</reference>
<dbReference type="Proteomes" id="UP001275084">
    <property type="component" value="Unassembled WGS sequence"/>
</dbReference>
<gene>
    <name evidence="2" type="ORF">B0T25DRAFT_521009</name>
</gene>
<reference evidence="2" key="1">
    <citation type="journal article" date="2023" name="Mol. Phylogenet. Evol.">
        <title>Genome-scale phylogeny and comparative genomics of the fungal order Sordariales.</title>
        <authorList>
            <person name="Hensen N."/>
            <person name="Bonometti L."/>
            <person name="Westerberg I."/>
            <person name="Brannstrom I.O."/>
            <person name="Guillou S."/>
            <person name="Cros-Aarteil S."/>
            <person name="Calhoun S."/>
            <person name="Haridas S."/>
            <person name="Kuo A."/>
            <person name="Mondo S."/>
            <person name="Pangilinan J."/>
            <person name="Riley R."/>
            <person name="LaButti K."/>
            <person name="Andreopoulos B."/>
            <person name="Lipzen A."/>
            <person name="Chen C."/>
            <person name="Yan M."/>
            <person name="Daum C."/>
            <person name="Ng V."/>
            <person name="Clum A."/>
            <person name="Steindorff A."/>
            <person name="Ohm R.A."/>
            <person name="Martin F."/>
            <person name="Silar P."/>
            <person name="Natvig D.O."/>
            <person name="Lalanne C."/>
            <person name="Gautier V."/>
            <person name="Ament-Velasquez S.L."/>
            <person name="Kruys A."/>
            <person name="Hutchinson M.I."/>
            <person name="Powell A.J."/>
            <person name="Barry K."/>
            <person name="Miller A.N."/>
            <person name="Grigoriev I.V."/>
            <person name="Debuchy R."/>
            <person name="Gladieux P."/>
            <person name="Hiltunen Thoren M."/>
            <person name="Johannesson H."/>
        </authorList>
    </citation>
    <scope>NUCLEOTIDE SEQUENCE</scope>
    <source>
        <strain evidence="2">CBS 955.72</strain>
    </source>
</reference>
<accession>A0AAJ0HBT5</accession>
<evidence type="ECO:0000313" key="3">
    <source>
        <dbReference type="Proteomes" id="UP001275084"/>
    </source>
</evidence>